<dbReference type="Proteomes" id="UP001150266">
    <property type="component" value="Unassembled WGS sequence"/>
</dbReference>
<keyword evidence="3 9" id="KW-0812">Transmembrane</keyword>
<feature type="transmembrane region" description="Helical" evidence="9">
    <location>
        <begin position="99"/>
        <end position="120"/>
    </location>
</feature>
<feature type="domain" description="ABC transmembrane type-1" evidence="11">
    <location>
        <begin position="183"/>
        <end position="479"/>
    </location>
</feature>
<dbReference type="InterPro" id="IPR017871">
    <property type="entry name" value="ABC_transporter-like_CS"/>
</dbReference>
<dbReference type="GO" id="GO:0140359">
    <property type="term" value="F:ABC-type transporter activity"/>
    <property type="evidence" value="ECO:0007669"/>
    <property type="project" value="InterPro"/>
</dbReference>
<feature type="transmembrane region" description="Helical" evidence="9">
    <location>
        <begin position="59"/>
        <end position="79"/>
    </location>
</feature>
<comment type="caution">
    <text evidence="12">The sequence shown here is derived from an EMBL/GenBank/DDBJ whole genome shotgun (WGS) entry which is preliminary data.</text>
</comment>
<keyword evidence="12" id="KW-0378">Hydrolase</keyword>
<dbReference type="InterPro" id="IPR011527">
    <property type="entry name" value="ABC1_TM_dom"/>
</dbReference>
<dbReference type="InterPro" id="IPR027417">
    <property type="entry name" value="P-loop_NTPase"/>
</dbReference>
<dbReference type="FunFam" id="3.40.50.300:FF:000838">
    <property type="entry name" value="ABC multidrug transporter (Eurofung)"/>
    <property type="match status" value="1"/>
</dbReference>
<keyword evidence="6" id="KW-0067">ATP-binding</keyword>
<keyword evidence="8 9" id="KW-0472">Membrane</keyword>
<dbReference type="InterPro" id="IPR003593">
    <property type="entry name" value="AAA+_ATPase"/>
</dbReference>
<gene>
    <name evidence="12" type="ORF">J3R30DRAFT_3287355</name>
</gene>
<dbReference type="InterPro" id="IPR036640">
    <property type="entry name" value="ABC1_TM_sf"/>
</dbReference>
<dbReference type="CDD" id="cd03244">
    <property type="entry name" value="ABCC_MRP_domain2"/>
    <property type="match status" value="1"/>
</dbReference>
<dbReference type="CDD" id="cd18596">
    <property type="entry name" value="ABC_6TM_VMR1_D1_like"/>
    <property type="match status" value="1"/>
</dbReference>
<feature type="transmembrane region" description="Helical" evidence="9">
    <location>
        <begin position="16"/>
        <end position="38"/>
    </location>
</feature>
<name>A0A9W9AFQ2_9AGAR</name>
<feature type="transmembrane region" description="Helical" evidence="9">
    <location>
        <begin position="212"/>
        <end position="234"/>
    </location>
</feature>
<evidence type="ECO:0000256" key="3">
    <source>
        <dbReference type="ARBA" id="ARBA00022692"/>
    </source>
</evidence>
<evidence type="ECO:0000256" key="9">
    <source>
        <dbReference type="SAM" id="Phobius"/>
    </source>
</evidence>
<proteinExistence type="predicted"/>
<dbReference type="Pfam" id="PF00005">
    <property type="entry name" value="ABC_tran"/>
    <property type="match status" value="2"/>
</dbReference>
<dbReference type="Pfam" id="PF00664">
    <property type="entry name" value="ABC_membrane"/>
    <property type="match status" value="2"/>
</dbReference>
<organism evidence="12 13">
    <name type="scientific">Lentinula aciculospora</name>
    <dbReference type="NCBI Taxonomy" id="153920"/>
    <lineage>
        <taxon>Eukaryota</taxon>
        <taxon>Fungi</taxon>
        <taxon>Dikarya</taxon>
        <taxon>Basidiomycota</taxon>
        <taxon>Agaricomycotina</taxon>
        <taxon>Agaricomycetes</taxon>
        <taxon>Agaricomycetidae</taxon>
        <taxon>Agaricales</taxon>
        <taxon>Marasmiineae</taxon>
        <taxon>Omphalotaceae</taxon>
        <taxon>Lentinula</taxon>
    </lineage>
</organism>
<keyword evidence="2" id="KW-0813">Transport</keyword>
<evidence type="ECO:0000256" key="8">
    <source>
        <dbReference type="ARBA" id="ARBA00023136"/>
    </source>
</evidence>
<feature type="transmembrane region" description="Helical" evidence="9">
    <location>
        <begin position="1039"/>
        <end position="1058"/>
    </location>
</feature>
<feature type="transmembrane region" description="Helical" evidence="9">
    <location>
        <begin position="851"/>
        <end position="877"/>
    </location>
</feature>
<dbReference type="SUPFAM" id="SSF90123">
    <property type="entry name" value="ABC transporter transmembrane region"/>
    <property type="match status" value="2"/>
</dbReference>
<dbReference type="PROSITE" id="PS00211">
    <property type="entry name" value="ABC_TRANSPORTER_1"/>
    <property type="match status" value="1"/>
</dbReference>
<dbReference type="OrthoDB" id="6500128at2759"/>
<evidence type="ECO:0000256" key="2">
    <source>
        <dbReference type="ARBA" id="ARBA00022448"/>
    </source>
</evidence>
<accession>A0A9W9AFQ2</accession>
<keyword evidence="5" id="KW-0547">Nucleotide-binding</keyword>
<dbReference type="GO" id="GO:0016887">
    <property type="term" value="F:ATP hydrolysis activity"/>
    <property type="evidence" value="ECO:0007669"/>
    <property type="project" value="InterPro"/>
</dbReference>
<dbReference type="GO" id="GO:0016020">
    <property type="term" value="C:membrane"/>
    <property type="evidence" value="ECO:0007669"/>
    <property type="project" value="UniProtKB-SubCell"/>
</dbReference>
<dbReference type="PANTHER" id="PTHR24223">
    <property type="entry name" value="ATP-BINDING CASSETTE SUB-FAMILY C"/>
    <property type="match status" value="1"/>
</dbReference>
<evidence type="ECO:0000313" key="12">
    <source>
        <dbReference type="EMBL" id="KAJ4481119.1"/>
    </source>
</evidence>
<dbReference type="InterPro" id="IPR003439">
    <property type="entry name" value="ABC_transporter-like_ATP-bd"/>
</dbReference>
<evidence type="ECO:0000256" key="7">
    <source>
        <dbReference type="ARBA" id="ARBA00022989"/>
    </source>
</evidence>
<evidence type="ECO:0000313" key="13">
    <source>
        <dbReference type="Proteomes" id="UP001150266"/>
    </source>
</evidence>
<keyword evidence="13" id="KW-1185">Reference proteome</keyword>
<feature type="domain" description="ABC transporter" evidence="10">
    <location>
        <begin position="533"/>
        <end position="763"/>
    </location>
</feature>
<evidence type="ECO:0000256" key="4">
    <source>
        <dbReference type="ARBA" id="ARBA00022737"/>
    </source>
</evidence>
<dbReference type="FunFam" id="1.20.1560.10:FF:000013">
    <property type="entry name" value="ABC transporter C family member 2"/>
    <property type="match status" value="1"/>
</dbReference>
<dbReference type="CDD" id="cd18604">
    <property type="entry name" value="ABC_6TM_VMR1_D2_like"/>
    <property type="match status" value="1"/>
</dbReference>
<feature type="transmembrane region" description="Helical" evidence="9">
    <location>
        <begin position="304"/>
        <end position="322"/>
    </location>
</feature>
<feature type="transmembrane region" description="Helical" evidence="9">
    <location>
        <begin position="173"/>
        <end position="192"/>
    </location>
</feature>
<evidence type="ECO:0000259" key="10">
    <source>
        <dbReference type="PROSITE" id="PS50893"/>
    </source>
</evidence>
<evidence type="ECO:0000256" key="1">
    <source>
        <dbReference type="ARBA" id="ARBA00004141"/>
    </source>
</evidence>
<dbReference type="PANTHER" id="PTHR24223:SF356">
    <property type="entry name" value="ATP-BINDING CASSETTE TRANSPORTER ABC4"/>
    <property type="match status" value="1"/>
</dbReference>
<evidence type="ECO:0000256" key="5">
    <source>
        <dbReference type="ARBA" id="ARBA00022741"/>
    </source>
</evidence>
<dbReference type="CDD" id="cd03250">
    <property type="entry name" value="ABCC_MRP_domain1"/>
    <property type="match status" value="1"/>
</dbReference>
<sequence>MYTTILSLLSIVADPIYWRAIFTRHLGIILLAISIVYGHRDLFPLATFTKTPLDLCKGWAFWTEISVLGVVAIFLPLLTPREYVPIDPNHPMPAPNPEQTASIFSLGLFFFLDPVVFEAYGIPHLPYERLPPLADVDSVQNLKTMHFKRLDPFSGAKSRSILFNLLRAFRYEVIALWSLASSTAVILLGEPIAVNQLLNFVEHGEDGAMMRVWFWILVLFLVPFVDSLLTEWYLRLSLQAVVQLEALLTQLVFEHALRIRINADSFSSSPSSQETSSEHKRNLVGRITNLVTTDLSVINDARNCIALVSEIPILLSLYAVFLYDILGWSAFVGIGLTMVLAPVPAYISKISRRYQTLRMKTTDARVHVLTDIMNIFRMIKLFGWEKRMLRKISEAREDELHLLRKKQYTDLFGAVSKYAISVQCLWNDIPYCSLSFSIPITLIMGQQLSSSTVFSSLVVFENLQRYINAIFMYWTKALAAKVSLDRFTDFLQNTELLDDFDSPSSPEVLDIDNVVQHPPQEIGFCNASFSWSINDSDKTITPLSRKFILRIDSKLDFKRNCLNLITGPTGSGKTSLLLALLGEMHFIRSGRDSFFHLPRDGGVAYATQESWVQNETIKNNILFASEYNETRYKEVIYACGLEPDLELFDAGDNTEVGEKGLTLSGGQKARLTLARAVYSSASILLLDDVLAALDVHTSKWVVEKCLAGNLLKDRTVIIVTHNVRLVEPLASSVITMKDGQVYETRTCSPVLSEDLHESLRQDAVEEHVPNDRFKDERKPDGKLVVPEEIQEGHISGNSIKLYTSATGGKYAALYFPALLVMMFFTQTMGVVQTWFLGYWSSQYEMVEKVHVMFYLGIYVTMLLAIIMLNGVTTGMYISGAIRGSRRIHEQLAEMILRTTMGWLDKTPISRIVTRFTQDMNAIDTSIPEWTRFFLDQTLKLILKLTAIVILTPVFFVPGFLAVVLGYTCAQVYLKSQMSVRREMLVAKAPVLGHFSATISGLTSIRAYGAQNMVTERLSSRIDRYSRSARIFYNLQRWMALRMHIISALFIGLLAWYLVYIQKDSASNTGFSINMGATFTGAIFGWVINMNMLEGHSTLERVAAYLKIEQESKPTIQGEPPAYWPATGELRVENLSARYSLEGPEVLHKLSFHVKSGERIGVVGRTGSGKSSLALSLLRCIHTSGEVTYDGVPTSSINLDCLRSKVTIIPQVPELISGTLRQNLDPFEEVDDLTLNNALRSAGLNALQEDMAVHEDKLVLDTDISGSGSNLSVGQRQIVALARALVRRSKLLILDEATSAIDYKTDNIIQSFLRRELDNDVTLITIAHRLHTIMDYDRIMVLDAGNIVEFGVPSQLLTKQNGKLRALVEESGDKEALYTLAKVVAR</sequence>
<dbReference type="EMBL" id="JAOTPV010000006">
    <property type="protein sequence ID" value="KAJ4481119.1"/>
    <property type="molecule type" value="Genomic_DNA"/>
</dbReference>
<evidence type="ECO:0000256" key="6">
    <source>
        <dbReference type="ARBA" id="ARBA00022840"/>
    </source>
</evidence>
<feature type="transmembrane region" description="Helical" evidence="9">
    <location>
        <begin position="940"/>
        <end position="964"/>
    </location>
</feature>
<feature type="transmembrane region" description="Helical" evidence="9">
    <location>
        <begin position="328"/>
        <end position="348"/>
    </location>
</feature>
<keyword evidence="7 9" id="KW-1133">Transmembrane helix</keyword>
<feature type="transmembrane region" description="Helical" evidence="9">
    <location>
        <begin position="810"/>
        <end position="831"/>
    </location>
</feature>
<dbReference type="Gene3D" id="1.20.1560.10">
    <property type="entry name" value="ABC transporter type 1, transmembrane domain"/>
    <property type="match status" value="2"/>
</dbReference>
<dbReference type="Gene3D" id="3.40.50.300">
    <property type="entry name" value="P-loop containing nucleotide triphosphate hydrolases"/>
    <property type="match status" value="2"/>
</dbReference>
<dbReference type="SMART" id="SM00382">
    <property type="entry name" value="AAA"/>
    <property type="match status" value="2"/>
</dbReference>
<feature type="domain" description="ABC transmembrane type-1" evidence="11">
    <location>
        <begin position="817"/>
        <end position="1094"/>
    </location>
</feature>
<comment type="subcellular location">
    <subcellularLocation>
        <location evidence="1">Membrane</location>
        <topology evidence="1">Multi-pass membrane protein</topology>
    </subcellularLocation>
</comment>
<dbReference type="PROSITE" id="PS50893">
    <property type="entry name" value="ABC_TRANSPORTER_2"/>
    <property type="match status" value="2"/>
</dbReference>
<feature type="domain" description="ABC transporter" evidence="10">
    <location>
        <begin position="1129"/>
        <end position="1368"/>
    </location>
</feature>
<feature type="transmembrane region" description="Helical" evidence="9">
    <location>
        <begin position="1070"/>
        <end position="1087"/>
    </location>
</feature>
<dbReference type="InterPro" id="IPR050173">
    <property type="entry name" value="ABC_transporter_C-like"/>
</dbReference>
<dbReference type="SUPFAM" id="SSF52540">
    <property type="entry name" value="P-loop containing nucleoside triphosphate hydrolases"/>
    <property type="match status" value="2"/>
</dbReference>
<reference evidence="12" key="1">
    <citation type="submission" date="2022-08" db="EMBL/GenBank/DDBJ databases">
        <title>A Global Phylogenomic Analysis of the Shiitake Genus Lentinula.</title>
        <authorList>
            <consortium name="DOE Joint Genome Institute"/>
            <person name="Sierra-Patev S."/>
            <person name="Min B."/>
            <person name="Naranjo-Ortiz M."/>
            <person name="Looney B."/>
            <person name="Konkel Z."/>
            <person name="Slot J.C."/>
            <person name="Sakamoto Y."/>
            <person name="Steenwyk J.L."/>
            <person name="Rokas A."/>
            <person name="Carro J."/>
            <person name="Camarero S."/>
            <person name="Ferreira P."/>
            <person name="Molpeceres G."/>
            <person name="Ruiz-Duenas F.J."/>
            <person name="Serrano A."/>
            <person name="Henrissat B."/>
            <person name="Drula E."/>
            <person name="Hughes K.W."/>
            <person name="Mata J.L."/>
            <person name="Ishikawa N.K."/>
            <person name="Vargas-Isla R."/>
            <person name="Ushijima S."/>
            <person name="Smith C.A."/>
            <person name="Ahrendt S."/>
            <person name="Andreopoulos W."/>
            <person name="He G."/>
            <person name="Labutti K."/>
            <person name="Lipzen A."/>
            <person name="Ng V."/>
            <person name="Riley R."/>
            <person name="Sandor L."/>
            <person name="Barry K."/>
            <person name="Martinez A.T."/>
            <person name="Xiao Y."/>
            <person name="Gibbons J.G."/>
            <person name="Terashima K."/>
            <person name="Grigoriev I.V."/>
            <person name="Hibbett D.S."/>
        </authorList>
    </citation>
    <scope>NUCLEOTIDE SEQUENCE</scope>
    <source>
        <strain evidence="12">JLM2183</strain>
    </source>
</reference>
<evidence type="ECO:0000259" key="11">
    <source>
        <dbReference type="PROSITE" id="PS50929"/>
    </source>
</evidence>
<dbReference type="PROSITE" id="PS50929">
    <property type="entry name" value="ABC_TM1F"/>
    <property type="match status" value="2"/>
</dbReference>
<keyword evidence="4" id="KW-0677">Repeat</keyword>
<dbReference type="GO" id="GO:0005524">
    <property type="term" value="F:ATP binding"/>
    <property type="evidence" value="ECO:0007669"/>
    <property type="project" value="UniProtKB-KW"/>
</dbReference>
<protein>
    <submittedName>
        <fullName evidence="12">P-loop containing nucleoside triphosphate hydrolase protein</fullName>
    </submittedName>
</protein>